<dbReference type="Proteomes" id="UP000288002">
    <property type="component" value="Unassembled WGS sequence"/>
</dbReference>
<evidence type="ECO:0000313" key="4">
    <source>
        <dbReference type="Proteomes" id="UP000288002"/>
    </source>
</evidence>
<proteinExistence type="predicted"/>
<dbReference type="EMBL" id="MKWS01000004">
    <property type="protein sequence ID" value="RVD78441.1"/>
    <property type="molecule type" value="Genomic_DNA"/>
</dbReference>
<reference evidence="2 4" key="2">
    <citation type="submission" date="2016-10" db="EMBL/GenBank/DDBJ databases">
        <title>Search of new enzymes for the oxidation of sulfur compounds.</title>
        <authorList>
            <person name="Novo A."/>
            <person name="Moreira I.S."/>
            <person name="Castro P.M."/>
        </authorList>
    </citation>
    <scope>NUCLEOTIDE SEQUENCE [LARGE SCALE GENOMIC DNA]</scope>
    <source>
        <strain evidence="2 4">A9</strain>
    </source>
</reference>
<organism evidence="2 4">
    <name type="scientific">Pseudomonas koreensis</name>
    <dbReference type="NCBI Taxonomy" id="198620"/>
    <lineage>
        <taxon>Bacteria</taxon>
        <taxon>Pseudomonadati</taxon>
        <taxon>Pseudomonadota</taxon>
        <taxon>Gammaproteobacteria</taxon>
        <taxon>Pseudomonadales</taxon>
        <taxon>Pseudomonadaceae</taxon>
        <taxon>Pseudomonas</taxon>
    </lineage>
</organism>
<dbReference type="Proteomes" id="UP000078142">
    <property type="component" value="Chromosome"/>
</dbReference>
<dbReference type="AlphaFoldDB" id="A0A1A9JB59"/>
<protein>
    <submittedName>
        <fullName evidence="2">Uncharacterized protein</fullName>
    </submittedName>
</protein>
<evidence type="ECO:0000313" key="1">
    <source>
        <dbReference type="EMBL" id="ANH96090.1"/>
    </source>
</evidence>
<evidence type="ECO:0000313" key="3">
    <source>
        <dbReference type="Proteomes" id="UP000078142"/>
    </source>
</evidence>
<sequence length="70" mass="7925">MNAEVNVVSERTLHPMAVNGESLQIVAHFLKSNGTRQIREPDPRRMMIERYPAGLFSEAELEALWAVMEG</sequence>
<evidence type="ECO:0000313" key="2">
    <source>
        <dbReference type="EMBL" id="RVD78441.1"/>
    </source>
</evidence>
<accession>A0A1A9JB59</accession>
<dbReference type="EMBL" id="CP015852">
    <property type="protein sequence ID" value="ANH96090.1"/>
    <property type="molecule type" value="Genomic_DNA"/>
</dbReference>
<dbReference type="GeneID" id="93487013"/>
<name>A0A1A9JB59_9PSED</name>
<gene>
    <name evidence="1" type="ORF">A8L59_01465</name>
    <name evidence="2" type="ORF">A9HBioS_1627</name>
</gene>
<dbReference type="RefSeq" id="WP_007961849.1">
    <property type="nucleotide sequence ID" value="NZ_BMOG01000003.1"/>
</dbReference>
<reference evidence="1 3" key="1">
    <citation type="submission" date="2016-05" db="EMBL/GenBank/DDBJ databases">
        <authorList>
            <person name="Wang S."/>
            <person name="Zhu B."/>
        </authorList>
    </citation>
    <scope>NUCLEOTIDE SEQUENCE [LARGE SCALE GENOMIC DNA]</scope>
    <source>
        <strain evidence="1 3">CRS05-R5</strain>
    </source>
</reference>
<dbReference type="OrthoDB" id="7025092at2"/>